<dbReference type="OrthoDB" id="881879at2"/>
<dbReference type="AlphaFoldDB" id="A0A328BGH4"/>
<evidence type="ECO:0000313" key="1">
    <source>
        <dbReference type="EMBL" id="RAK66007.1"/>
    </source>
</evidence>
<reference evidence="2" key="1">
    <citation type="submission" date="2018-05" db="EMBL/GenBank/DDBJ databases">
        <authorList>
            <person name="Nie L."/>
        </authorList>
    </citation>
    <scope>NUCLEOTIDE SEQUENCE [LARGE SCALE GENOMIC DNA]</scope>
    <source>
        <strain evidence="2">NL</strain>
    </source>
</reference>
<dbReference type="RefSeq" id="WP_111478917.1">
    <property type="nucleotide sequence ID" value="NZ_QHKM01000004.1"/>
</dbReference>
<evidence type="ECO:0000313" key="2">
    <source>
        <dbReference type="Proteomes" id="UP000248553"/>
    </source>
</evidence>
<proteinExistence type="predicted"/>
<gene>
    <name evidence="1" type="ORF">DLM85_14985</name>
</gene>
<accession>A0A328BGH4</accession>
<keyword evidence="2" id="KW-1185">Reference proteome</keyword>
<dbReference type="Proteomes" id="UP000248553">
    <property type="component" value="Unassembled WGS sequence"/>
</dbReference>
<dbReference type="EMBL" id="QHKM01000004">
    <property type="protein sequence ID" value="RAK66007.1"/>
    <property type="molecule type" value="Genomic_DNA"/>
</dbReference>
<sequence>MDYPTALEQLLRHAGLSKHKPAAEDFQYALYLISDKKAFRPVQPLADNVLAALEAVNQHLNGATPADTDDAAKAAALDRPLVYALNSLLTTGRKYAAWMAAESGFAPADVAEMQRAVQAIELGWNFVLAGDSNSIRKDVDTWLD</sequence>
<name>A0A328BGH4_9BACT</name>
<protein>
    <submittedName>
        <fullName evidence="1">Uncharacterized protein</fullName>
    </submittedName>
</protein>
<organism evidence="1 2">
    <name type="scientific">Hymenobacter edaphi</name>
    <dbReference type="NCBI Taxonomy" id="2211146"/>
    <lineage>
        <taxon>Bacteria</taxon>
        <taxon>Pseudomonadati</taxon>
        <taxon>Bacteroidota</taxon>
        <taxon>Cytophagia</taxon>
        <taxon>Cytophagales</taxon>
        <taxon>Hymenobacteraceae</taxon>
        <taxon>Hymenobacter</taxon>
    </lineage>
</organism>
<comment type="caution">
    <text evidence="1">The sequence shown here is derived from an EMBL/GenBank/DDBJ whole genome shotgun (WGS) entry which is preliminary data.</text>
</comment>